<evidence type="ECO:0000313" key="4">
    <source>
        <dbReference type="EMBL" id="MBB5084088.1"/>
    </source>
</evidence>
<dbReference type="AlphaFoldDB" id="A0A7W8ADH3"/>
<evidence type="ECO:0000313" key="5">
    <source>
        <dbReference type="Proteomes" id="UP000568380"/>
    </source>
</evidence>
<dbReference type="Pfam" id="PF12146">
    <property type="entry name" value="Hydrolase_4"/>
    <property type="match status" value="1"/>
</dbReference>
<evidence type="ECO:0000256" key="1">
    <source>
        <dbReference type="ARBA" id="ARBA00008645"/>
    </source>
</evidence>
<gene>
    <name evidence="4" type="ORF">HNR40_009596</name>
</gene>
<organism evidence="4 5">
    <name type="scientific">Nonomuraea endophytica</name>
    <dbReference type="NCBI Taxonomy" id="714136"/>
    <lineage>
        <taxon>Bacteria</taxon>
        <taxon>Bacillati</taxon>
        <taxon>Actinomycetota</taxon>
        <taxon>Actinomycetes</taxon>
        <taxon>Streptosporangiales</taxon>
        <taxon>Streptosporangiaceae</taxon>
        <taxon>Nonomuraea</taxon>
    </lineage>
</organism>
<feature type="domain" description="Serine aminopeptidase S33" evidence="3">
    <location>
        <begin position="32"/>
        <end position="270"/>
    </location>
</feature>
<dbReference type="Gene3D" id="3.40.50.1820">
    <property type="entry name" value="alpha/beta hydrolase"/>
    <property type="match status" value="1"/>
</dbReference>
<dbReference type="SUPFAM" id="SSF53474">
    <property type="entry name" value="alpha/beta-Hydrolases"/>
    <property type="match status" value="1"/>
</dbReference>
<comment type="caution">
    <text evidence="4">The sequence shown here is derived from an EMBL/GenBank/DDBJ whole genome shotgun (WGS) entry which is preliminary data.</text>
</comment>
<dbReference type="Proteomes" id="UP000568380">
    <property type="component" value="Unassembled WGS sequence"/>
</dbReference>
<dbReference type="PANTHER" id="PTHR22946">
    <property type="entry name" value="DIENELACTONE HYDROLASE DOMAIN-CONTAINING PROTEIN-RELATED"/>
    <property type="match status" value="1"/>
</dbReference>
<evidence type="ECO:0000259" key="3">
    <source>
        <dbReference type="Pfam" id="PF12146"/>
    </source>
</evidence>
<accession>A0A7W8ADH3</accession>
<keyword evidence="2" id="KW-0378">Hydrolase</keyword>
<reference evidence="4 5" key="1">
    <citation type="submission" date="2020-08" db="EMBL/GenBank/DDBJ databases">
        <title>Genomic Encyclopedia of Type Strains, Phase IV (KMG-IV): sequencing the most valuable type-strain genomes for metagenomic binning, comparative biology and taxonomic classification.</title>
        <authorList>
            <person name="Goeker M."/>
        </authorList>
    </citation>
    <scope>NUCLEOTIDE SEQUENCE [LARGE SCALE GENOMIC DNA]</scope>
    <source>
        <strain evidence="4 5">DSM 45385</strain>
    </source>
</reference>
<dbReference type="InterPro" id="IPR022742">
    <property type="entry name" value="Hydrolase_4"/>
</dbReference>
<dbReference type="InterPro" id="IPR050261">
    <property type="entry name" value="FrsA_esterase"/>
</dbReference>
<dbReference type="PANTHER" id="PTHR22946:SF9">
    <property type="entry name" value="POLYKETIDE TRANSFERASE AF380"/>
    <property type="match status" value="1"/>
</dbReference>
<comment type="similarity">
    <text evidence="1">Belongs to the AB hydrolase superfamily.</text>
</comment>
<keyword evidence="5" id="KW-1185">Reference proteome</keyword>
<sequence length="303" mass="32717">MYERTKVSFQSSGTPCAGYLYLPAGGSGRLPCVVLCHGFSGTMDRLYGYAERFATEGIAALVFDYRSFGESGGEPRQLASIEGQHDDLRAAVAFARGHERVDPGQIALWGNSLGGAHVVSVAADDPAIVAVVSQIPYNGFPKRVEGRSTGQTLRVLAAILWDTIRGKLGLRPYYIPMVGRPGELAVTTTHEADEHISTLTGEGGQTLWRNSVAPRAFIPMMRYRPAEDAARLTQPLLVCIAAADRETPGETTRALANSAPRGEIREYPGTHFSFYTDPGIRDQVAADQITFLRRHLPSAAPAA</sequence>
<dbReference type="GO" id="GO:0052689">
    <property type="term" value="F:carboxylic ester hydrolase activity"/>
    <property type="evidence" value="ECO:0007669"/>
    <property type="project" value="UniProtKB-ARBA"/>
</dbReference>
<dbReference type="EMBL" id="JACHIN010000021">
    <property type="protein sequence ID" value="MBB5084088.1"/>
    <property type="molecule type" value="Genomic_DNA"/>
</dbReference>
<dbReference type="InterPro" id="IPR029058">
    <property type="entry name" value="AB_hydrolase_fold"/>
</dbReference>
<proteinExistence type="inferred from homology"/>
<name>A0A7W8ADH3_9ACTN</name>
<protein>
    <recommendedName>
        <fullName evidence="3">Serine aminopeptidase S33 domain-containing protein</fullName>
    </recommendedName>
</protein>
<dbReference type="RefSeq" id="WP_184973744.1">
    <property type="nucleotide sequence ID" value="NZ_JACHIN010000021.1"/>
</dbReference>
<evidence type="ECO:0000256" key="2">
    <source>
        <dbReference type="ARBA" id="ARBA00022801"/>
    </source>
</evidence>